<dbReference type="SMART" id="SM00271">
    <property type="entry name" value="DnaJ"/>
    <property type="match status" value="1"/>
</dbReference>
<name>A0A830HDB9_9CHLO</name>
<dbReference type="OrthoDB" id="10250354at2759"/>
<dbReference type="PANTHER" id="PTHR44303:SF2">
    <property type="entry name" value="DNAJ HOMOLOG SUBFAMILY C MEMBER 16"/>
    <property type="match status" value="1"/>
</dbReference>
<dbReference type="PANTHER" id="PTHR44303">
    <property type="entry name" value="DNAJ HOMOLOG SUBFAMILY C MEMBER 16"/>
    <property type="match status" value="1"/>
</dbReference>
<evidence type="ECO:0000259" key="2">
    <source>
        <dbReference type="PROSITE" id="PS50076"/>
    </source>
</evidence>
<dbReference type="InterPro" id="IPR018253">
    <property type="entry name" value="DnaJ_domain_CS"/>
</dbReference>
<feature type="chain" id="PRO_5032702403" description="J domain-containing protein" evidence="1">
    <location>
        <begin position="29"/>
        <end position="664"/>
    </location>
</feature>
<dbReference type="Pfam" id="PF00226">
    <property type="entry name" value="DnaJ"/>
    <property type="match status" value="1"/>
</dbReference>
<dbReference type="AlphaFoldDB" id="A0A830HDB9"/>
<dbReference type="Gene3D" id="3.40.30.10">
    <property type="entry name" value="Glutaredoxin"/>
    <property type="match status" value="1"/>
</dbReference>
<dbReference type="Gene3D" id="1.10.287.110">
    <property type="entry name" value="DnaJ domain"/>
    <property type="match status" value="1"/>
</dbReference>
<feature type="domain" description="J" evidence="2">
    <location>
        <begin position="34"/>
        <end position="96"/>
    </location>
</feature>
<dbReference type="SUPFAM" id="SSF46565">
    <property type="entry name" value="Chaperone J-domain"/>
    <property type="match status" value="1"/>
</dbReference>
<dbReference type="CDD" id="cd06257">
    <property type="entry name" value="DnaJ"/>
    <property type="match status" value="1"/>
</dbReference>
<dbReference type="PROSITE" id="PS00636">
    <property type="entry name" value="DNAJ_1"/>
    <property type="match status" value="1"/>
</dbReference>
<protein>
    <recommendedName>
        <fullName evidence="2">J domain-containing protein</fullName>
    </recommendedName>
</protein>
<accession>A0A830HDB9</accession>
<feature type="signal peptide" evidence="1">
    <location>
        <begin position="1"/>
        <end position="28"/>
    </location>
</feature>
<evidence type="ECO:0000313" key="4">
    <source>
        <dbReference type="Proteomes" id="UP000660262"/>
    </source>
</evidence>
<dbReference type="PROSITE" id="PS50076">
    <property type="entry name" value="DNAJ_2"/>
    <property type="match status" value="1"/>
</dbReference>
<dbReference type="InterPro" id="IPR036869">
    <property type="entry name" value="J_dom_sf"/>
</dbReference>
<dbReference type="Proteomes" id="UP000660262">
    <property type="component" value="Unassembled WGS sequence"/>
</dbReference>
<dbReference type="InterPro" id="IPR001623">
    <property type="entry name" value="DnaJ_domain"/>
</dbReference>
<comment type="caution">
    <text evidence="3">The sequence shown here is derived from an EMBL/GenBank/DDBJ whole genome shotgun (WGS) entry which is preliminary data.</text>
</comment>
<evidence type="ECO:0000313" key="3">
    <source>
        <dbReference type="EMBL" id="GHP03571.1"/>
    </source>
</evidence>
<reference evidence="3" key="1">
    <citation type="submission" date="2020-10" db="EMBL/GenBank/DDBJ databases">
        <title>Unveiling of a novel bifunctional photoreceptor, Dualchrome1, isolated from a cosmopolitan green alga.</title>
        <authorList>
            <person name="Suzuki S."/>
            <person name="Kawachi M."/>
        </authorList>
    </citation>
    <scope>NUCLEOTIDE SEQUENCE</scope>
    <source>
        <strain evidence="3">NIES 2893</strain>
    </source>
</reference>
<gene>
    <name evidence="3" type="ORF">PPROV_000232600</name>
</gene>
<evidence type="ECO:0000256" key="1">
    <source>
        <dbReference type="SAM" id="SignalP"/>
    </source>
</evidence>
<sequence>MVRMCMRTCHVNVVMVTLLLSTVCLSTAITKRTSPYDVLQVPHRASLDQIKQAYRVRAKLAHPDKPGGNEELFREVQEAYEVLSDPERRRTYDATGFRTQEEQRDAERQYASSRRNMYYGGSAHPEGFGGFRHPDQEFSRHASSRQQQHHRMFVNFGQRFFQEPLASRSAELTARTFGTAVFRRASPETTAALVQIYHEGVAACHRVSPQWERVHSALNDLAVVGRVHATREAALAAELAPGSNAAAFFMHDSYEERQGFRADELPAFVGFRPGCVHFACRRYFRPDKRADDLAEALQQFVVDDLMRLPPVGRISLHDVEAWLGAPAGAKHYGVAMPASATTIWARAWAWLDDRRPVPLARAAVICFTAKDGVSNPVLRTLQREFAGRVDLRVVRWRDGDQAKAWRRMYGVSSAPAVAVFHERRGIPHNVVTNTAFGGTELRAILNAAQPWIPRLRLATAPQLGPCVKRMDRVGVCIALVSHVSDNLLGETGTHHTPAAAAYVNMARGLASGDTPLARVVRTGSATVALIDPRTQPLLAFALLQGRDKNAAYLVAYSVQGKDDVIAVHALSRVPEDVKPEDASKWPGSDPRLLVTTHVHRSPLSSPFRPVDEDAPAWISKFAAASTTYAVTHGSDAIAWATEMLPHVAPMLTLLGAVALGNIVR</sequence>
<proteinExistence type="predicted"/>
<dbReference type="PRINTS" id="PR00625">
    <property type="entry name" value="JDOMAIN"/>
</dbReference>
<dbReference type="InterPro" id="IPR052448">
    <property type="entry name" value="DnaJ_C16_autophagy_reg"/>
</dbReference>
<organism evidence="3 4">
    <name type="scientific">Pycnococcus provasolii</name>
    <dbReference type="NCBI Taxonomy" id="41880"/>
    <lineage>
        <taxon>Eukaryota</taxon>
        <taxon>Viridiplantae</taxon>
        <taxon>Chlorophyta</taxon>
        <taxon>Pseudoscourfieldiophyceae</taxon>
        <taxon>Pseudoscourfieldiales</taxon>
        <taxon>Pycnococcaceae</taxon>
        <taxon>Pycnococcus</taxon>
    </lineage>
</organism>
<dbReference type="EMBL" id="BNJQ01000005">
    <property type="protein sequence ID" value="GHP03571.1"/>
    <property type="molecule type" value="Genomic_DNA"/>
</dbReference>
<keyword evidence="1" id="KW-0732">Signal</keyword>
<keyword evidence="4" id="KW-1185">Reference proteome</keyword>